<evidence type="ECO:0000313" key="3">
    <source>
        <dbReference type="EnsemblPlants" id="OMERI10G06150.2"/>
    </source>
</evidence>
<dbReference type="InterPro" id="IPR036866">
    <property type="entry name" value="RibonucZ/Hydroxyglut_hydro"/>
</dbReference>
<dbReference type="AlphaFoldDB" id="A0A0E0EXE5"/>
<dbReference type="Gramene" id="OMERI10G06150.2">
    <property type="protein sequence ID" value="OMERI10G06150.2"/>
    <property type="gene ID" value="OMERI10G06150"/>
</dbReference>
<dbReference type="Gene3D" id="3.60.15.10">
    <property type="entry name" value="Ribonuclease Z/Hydroxyacylglutathione hydrolase-like"/>
    <property type="match status" value="1"/>
</dbReference>
<proteinExistence type="predicted"/>
<dbReference type="GO" id="GO:0004534">
    <property type="term" value="F:5'-3' RNA exonuclease activity"/>
    <property type="evidence" value="ECO:0007669"/>
    <property type="project" value="TreeGrafter"/>
</dbReference>
<dbReference type="InterPro" id="IPR050698">
    <property type="entry name" value="MBL"/>
</dbReference>
<evidence type="ECO:0000259" key="2">
    <source>
        <dbReference type="Pfam" id="PF00753"/>
    </source>
</evidence>
<dbReference type="GO" id="GO:0004521">
    <property type="term" value="F:RNA endonuclease activity"/>
    <property type="evidence" value="ECO:0007669"/>
    <property type="project" value="TreeGrafter"/>
</dbReference>
<feature type="region of interest" description="Disordered" evidence="1">
    <location>
        <begin position="40"/>
        <end position="129"/>
    </location>
</feature>
<feature type="region of interest" description="Disordered" evidence="1">
    <location>
        <begin position="225"/>
        <end position="287"/>
    </location>
</feature>
<name>A0A0E0EXE5_9ORYZ</name>
<feature type="compositionally biased region" description="Low complexity" evidence="1">
    <location>
        <begin position="110"/>
        <end position="124"/>
    </location>
</feature>
<organism evidence="3">
    <name type="scientific">Oryza meridionalis</name>
    <dbReference type="NCBI Taxonomy" id="40149"/>
    <lineage>
        <taxon>Eukaryota</taxon>
        <taxon>Viridiplantae</taxon>
        <taxon>Streptophyta</taxon>
        <taxon>Embryophyta</taxon>
        <taxon>Tracheophyta</taxon>
        <taxon>Spermatophyta</taxon>
        <taxon>Magnoliopsida</taxon>
        <taxon>Liliopsida</taxon>
        <taxon>Poales</taxon>
        <taxon>Poaceae</taxon>
        <taxon>BOP clade</taxon>
        <taxon>Oryzoideae</taxon>
        <taxon>Oryzeae</taxon>
        <taxon>Oryzinae</taxon>
        <taxon>Oryza</taxon>
    </lineage>
</organism>
<dbReference type="PANTHER" id="PTHR11203:SF11">
    <property type="entry name" value="CLEAVAGE AND POLYADENYLATION SPECIFICITY FACTOR SUBUNIT 3"/>
    <property type="match status" value="1"/>
</dbReference>
<dbReference type="GO" id="GO:0003723">
    <property type="term" value="F:RNA binding"/>
    <property type="evidence" value="ECO:0007669"/>
    <property type="project" value="TreeGrafter"/>
</dbReference>
<protein>
    <recommendedName>
        <fullName evidence="2">Metallo-beta-lactamase domain-containing protein</fullName>
    </recommendedName>
</protein>
<dbReference type="InterPro" id="IPR001279">
    <property type="entry name" value="Metallo-B-lactamas"/>
</dbReference>
<evidence type="ECO:0000313" key="4">
    <source>
        <dbReference type="Proteomes" id="UP000008021"/>
    </source>
</evidence>
<dbReference type="Pfam" id="PF00753">
    <property type="entry name" value="Lactamase_B"/>
    <property type="match status" value="1"/>
</dbReference>
<reference evidence="3" key="1">
    <citation type="submission" date="2015-04" db="UniProtKB">
        <authorList>
            <consortium name="EnsemblPlants"/>
        </authorList>
    </citation>
    <scope>IDENTIFICATION</scope>
</reference>
<dbReference type="Proteomes" id="UP000008021">
    <property type="component" value="Chromosome 10"/>
</dbReference>
<feature type="domain" description="Metallo-beta-lactamase" evidence="2">
    <location>
        <begin position="170"/>
        <end position="223"/>
    </location>
</feature>
<keyword evidence="4" id="KW-1185">Reference proteome</keyword>
<reference evidence="3" key="2">
    <citation type="submission" date="2018-05" db="EMBL/GenBank/DDBJ databases">
        <title>OmerRS3 (Oryza meridionalis Reference Sequence Version 3).</title>
        <authorList>
            <person name="Zhang J."/>
            <person name="Kudrna D."/>
            <person name="Lee S."/>
            <person name="Talag J."/>
            <person name="Welchert J."/>
            <person name="Wing R.A."/>
        </authorList>
    </citation>
    <scope>NUCLEOTIDE SEQUENCE [LARGE SCALE GENOMIC DNA]</scope>
    <source>
        <strain evidence="3">cv. OR44</strain>
    </source>
</reference>
<dbReference type="PANTHER" id="PTHR11203">
    <property type="entry name" value="CLEAVAGE AND POLYADENYLATION SPECIFICITY FACTOR FAMILY MEMBER"/>
    <property type="match status" value="1"/>
</dbReference>
<dbReference type="HOGENOM" id="CLU_971065_0_0_1"/>
<dbReference type="EnsemblPlants" id="OMERI10G06150.2">
    <property type="protein sequence ID" value="OMERI10G06150.2"/>
    <property type="gene ID" value="OMERI10G06150"/>
</dbReference>
<dbReference type="GO" id="GO:0005847">
    <property type="term" value="C:mRNA cleavage and polyadenylation specificity factor complex"/>
    <property type="evidence" value="ECO:0007669"/>
    <property type="project" value="TreeGrafter"/>
</dbReference>
<dbReference type="eggNOG" id="KOG1137">
    <property type="taxonomic scope" value="Eukaryota"/>
</dbReference>
<dbReference type="SUPFAM" id="SSF56281">
    <property type="entry name" value="Metallo-hydrolase/oxidoreductase"/>
    <property type="match status" value="1"/>
</dbReference>
<evidence type="ECO:0000256" key="1">
    <source>
        <dbReference type="SAM" id="MobiDB-lite"/>
    </source>
</evidence>
<dbReference type="GO" id="GO:0006398">
    <property type="term" value="P:mRNA 3'-end processing by stem-loop binding and cleavage"/>
    <property type="evidence" value="ECO:0007669"/>
    <property type="project" value="TreeGrafter"/>
</dbReference>
<sequence length="287" mass="30156">MHTTTKKPIEIGTIGAGITKTVCISLASLVFSRTHGGGGNGGGHALPSAGSGWRGGGGQQAATVPEAAGDGLRQRPPLRRIRREGRREAAAPSPRPDSAGRHRHLPPPSATTARHPPALPPAATARRHRPPLPSCWSAVAWVCVVAPLSPPPQPPLPPAPARPPASADAFDCGIHPAYSGMAVLPYFDEIDPSTIDVLLITHFHLDHAASLPYFLEKITVHQLRTTTQTDGRTQLPPHSTDAPPSANSIESLSPRVGPGPLRSTTRRPPRQFWPKVNPGLGSIASTA</sequence>
<accession>A0A0E0EXE5</accession>